<evidence type="ECO:0000256" key="5">
    <source>
        <dbReference type="ARBA" id="ARBA00023235"/>
    </source>
</evidence>
<reference evidence="13" key="1">
    <citation type="submission" date="2020-08" db="EMBL/GenBank/DDBJ databases">
        <title>Spodoptera exigua strain:BAW_Kor-Di-RS1 Genome sequencing and assembly.</title>
        <authorList>
            <person name="Kim J."/>
            <person name="Nam H.Y."/>
            <person name="Kwon M."/>
            <person name="Choi J.H."/>
            <person name="Cho S.R."/>
            <person name="Kim G.-H."/>
        </authorList>
    </citation>
    <scope>NUCLEOTIDE SEQUENCE</scope>
    <source>
        <strain evidence="13">BAW_Kor-Di-RS1</strain>
        <tissue evidence="13">Whole-body</tissue>
    </source>
</reference>
<keyword evidence="5" id="KW-0413">Isomerase</keyword>
<dbReference type="InterPro" id="IPR057842">
    <property type="entry name" value="WH_MER3"/>
</dbReference>
<dbReference type="GO" id="GO:0016787">
    <property type="term" value="F:hydrolase activity"/>
    <property type="evidence" value="ECO:0007669"/>
    <property type="project" value="UniProtKB-KW"/>
</dbReference>
<evidence type="ECO:0000256" key="10">
    <source>
        <dbReference type="SAM" id="Coils"/>
    </source>
</evidence>
<dbReference type="Gene3D" id="1.10.3380.10">
    <property type="entry name" value="Sec63 N-terminal domain-like domain"/>
    <property type="match status" value="1"/>
</dbReference>
<evidence type="ECO:0000256" key="7">
    <source>
        <dbReference type="ARBA" id="ARBA00034617"/>
    </source>
</evidence>
<keyword evidence="1" id="KW-0547">Nucleotide-binding</keyword>
<accession>A0A835L0B5</accession>
<comment type="caution">
    <text evidence="13">The sequence shown here is derived from an EMBL/GenBank/DDBJ whole genome shotgun (WGS) entry which is preliminary data.</text>
</comment>
<dbReference type="EC" id="5.6.2.4" evidence="8"/>
<dbReference type="InterPro" id="IPR052247">
    <property type="entry name" value="Meiotic_Crossover_Helicase"/>
</dbReference>
<organism evidence="13 14">
    <name type="scientific">Spodoptera exigua</name>
    <name type="common">Beet armyworm</name>
    <name type="synonym">Noctua fulgens</name>
    <dbReference type="NCBI Taxonomy" id="7107"/>
    <lineage>
        <taxon>Eukaryota</taxon>
        <taxon>Metazoa</taxon>
        <taxon>Ecdysozoa</taxon>
        <taxon>Arthropoda</taxon>
        <taxon>Hexapoda</taxon>
        <taxon>Insecta</taxon>
        <taxon>Pterygota</taxon>
        <taxon>Neoptera</taxon>
        <taxon>Endopterygota</taxon>
        <taxon>Lepidoptera</taxon>
        <taxon>Glossata</taxon>
        <taxon>Ditrysia</taxon>
        <taxon>Noctuoidea</taxon>
        <taxon>Noctuidae</taxon>
        <taxon>Amphipyrinae</taxon>
        <taxon>Spodoptera</taxon>
    </lineage>
</organism>
<proteinExistence type="predicted"/>
<evidence type="ECO:0000256" key="3">
    <source>
        <dbReference type="ARBA" id="ARBA00022806"/>
    </source>
</evidence>
<feature type="region of interest" description="Disordered" evidence="11">
    <location>
        <begin position="1121"/>
        <end position="1142"/>
    </location>
</feature>
<protein>
    <recommendedName>
        <fullName evidence="8">DNA 3'-5' helicase</fullName>
        <ecNumber evidence="8">5.6.2.4</ecNumber>
    </recommendedName>
</protein>
<keyword evidence="10" id="KW-0175">Coiled coil</keyword>
<comment type="catalytic activity">
    <reaction evidence="7">
        <text>Couples ATP hydrolysis with the unwinding of duplex DNA by translocating in the 3'-5' direction.</text>
        <dbReference type="EC" id="5.6.2.4"/>
    </reaction>
</comment>
<evidence type="ECO:0000256" key="4">
    <source>
        <dbReference type="ARBA" id="ARBA00022840"/>
    </source>
</evidence>
<evidence type="ECO:0000256" key="11">
    <source>
        <dbReference type="SAM" id="MobiDB-lite"/>
    </source>
</evidence>
<comment type="catalytic activity">
    <reaction evidence="9">
        <text>ATP + H2O = ADP + phosphate + H(+)</text>
        <dbReference type="Rhea" id="RHEA:13065"/>
        <dbReference type="ChEBI" id="CHEBI:15377"/>
        <dbReference type="ChEBI" id="CHEBI:15378"/>
        <dbReference type="ChEBI" id="CHEBI:30616"/>
        <dbReference type="ChEBI" id="CHEBI:43474"/>
        <dbReference type="ChEBI" id="CHEBI:456216"/>
        <dbReference type="EC" id="5.6.2.4"/>
    </reaction>
</comment>
<keyword evidence="6" id="KW-0469">Meiosis</keyword>
<evidence type="ECO:0000256" key="6">
    <source>
        <dbReference type="ARBA" id="ARBA00023254"/>
    </source>
</evidence>
<feature type="non-terminal residue" evidence="13">
    <location>
        <position position="1454"/>
    </location>
</feature>
<keyword evidence="14" id="KW-1185">Reference proteome</keyword>
<dbReference type="SUPFAM" id="SSF46785">
    <property type="entry name" value="Winged helix' DNA-binding domain"/>
    <property type="match status" value="1"/>
</dbReference>
<dbReference type="Proteomes" id="UP000648187">
    <property type="component" value="Unassembled WGS sequence"/>
</dbReference>
<feature type="compositionally biased region" description="Polar residues" evidence="11">
    <location>
        <begin position="528"/>
        <end position="546"/>
    </location>
</feature>
<evidence type="ECO:0000259" key="12">
    <source>
        <dbReference type="SMART" id="SM00973"/>
    </source>
</evidence>
<evidence type="ECO:0000256" key="2">
    <source>
        <dbReference type="ARBA" id="ARBA00022801"/>
    </source>
</evidence>
<dbReference type="InterPro" id="IPR036390">
    <property type="entry name" value="WH_DNA-bd_sf"/>
</dbReference>
<evidence type="ECO:0000256" key="1">
    <source>
        <dbReference type="ARBA" id="ARBA00022741"/>
    </source>
</evidence>
<name>A0A835L0B5_SPOEX</name>
<sequence length="1454" mass="164202">PRYQALVGGCEPLQSFLHKRLPENLNSEAALGTVGDVAQCVQWLRSTFLYVRAARDPKKYLGLPQNSPQHLISKKIEELCVKAMNSLASSGLITMDEASCIESTEAGRLMSIFYLDLETMKQIMKVEGSETLERLLTLICESHELADMHLRVDERRCLNLLNRNQAAATIRFPMKGKISTRQMKLNCIIQAVLGCLPIPDPSLNQEAMKIMRIADRVCKCLVTYVTRPDLVSQQPTFYSAVLNSILIAKCVAAHLWENSPYVSKQLKGIGPTFSTLLASAGKVNFILLEESHPRDLERIMNKGAPAGNVLRKQISLLPKYQLTMIPVDEKTVTLQLLLINQSYLAENMENLTAGERHKSYIIVGDSNNHLLLLATFKDKDLISVFDGIINHKIIRKHSFEHKIFAHCISSSFVGIDAHAEYLFNDLEPFLGGSNTQKNSIQKKSASNKKVTERQTCITDTFKERKRKNTDAIEKSKEKKKRESAMIESFKYLKQSFETAAKNVNQSMHHQTISNKENTNNIAVEHSEPSNSNWKDIGNTKQDNKQNPSTIHNIVCCEDMDSDEAIDEEKIDSILNEIENEMNKGKPNFQNSKTSFWHEKDNTQTPDFNKTTTHSRNSMHLFSTKRSTNQPPSGIKKRKPLTTKSNYNFIELLERKLSISDNEDMIEVPQKDNGFSDTIKSQVQKYLTKTKTSIPDKNAEIVSILGELQNEELTKPDQPCPTYVIKEILGHTDSNVHNSKVQETKNISRDQDVSCIKTKTDTYKRVSQFDENYDSYELANYKTSIKRLTDFSDKSNLLLGSEKHIKPSTKHQKEDKNMEILQDNNDTEVANFNELNQNYKQCIESDIKNLENETNSMNETDVVMKSPTTESIQYPDTIEIENFTKDESVVNTRDSSEPNRDKIVEDNVGEPLKYISGKIMPQTLNQLLVTNKTSCTDVANREDFAPSVSSHQADCEQNICASSVSSFILPPTSNLRNTQNTSNHFSKDIETDQLKTKFVQRYSYVASKIDVCTKQTPEYSMQVIKKLKMDVDITAIVSRKHSSFQNSHTECDQNSDDKNKIIELLKQDNADGQDSGIIISACNNERNSTSNVFTPIHFSTTESSAMLPNEGSETEVMNSNVKNKNEASPDQNSTNTESSLNTDVNEIPSSIYYEHLVTNDNCRNISQTASGNTSVNENKIQNILQKYSKKLSTNTVKPLTPSCSSFASAAFNHSPKTKIRKPFKITDLNKLHATIPETIVEQTIEKNKNPSPKINLLVESTKELKKLGQSELWQNSNTTPIPDILDCGSMTELNLEPVNEYLSPKLDLEPKVYKIDQSMFNPKTLLQCVADDGHELVPPPPEFCDDISYSPSLEADLVACSTNEILTSQLNNFTNNDEVCNQSIFDDNTCDDLTPSREIETWILPQDDDDHESNLALNISPSKSYTVIRKNCSNSNFSYKNIMSRQARLGKFRFS</sequence>
<evidence type="ECO:0000256" key="8">
    <source>
        <dbReference type="ARBA" id="ARBA00034808"/>
    </source>
</evidence>
<dbReference type="GO" id="GO:0051321">
    <property type="term" value="P:meiotic cell cycle"/>
    <property type="evidence" value="ECO:0007669"/>
    <property type="project" value="UniProtKB-KW"/>
</dbReference>
<dbReference type="EMBL" id="JACKWZ010000307">
    <property type="protein sequence ID" value="KAF9409609.1"/>
    <property type="molecule type" value="Genomic_DNA"/>
</dbReference>
<dbReference type="PANTHER" id="PTHR47835:SF3">
    <property type="entry name" value="HELICASE FOR MEIOSIS 1"/>
    <property type="match status" value="1"/>
</dbReference>
<dbReference type="SUPFAM" id="SSF158702">
    <property type="entry name" value="Sec63 N-terminal domain-like"/>
    <property type="match status" value="1"/>
</dbReference>
<dbReference type="Pfam" id="PF02889">
    <property type="entry name" value="Sec63"/>
    <property type="match status" value="1"/>
</dbReference>
<dbReference type="InterPro" id="IPR004179">
    <property type="entry name" value="Sec63-dom"/>
</dbReference>
<dbReference type="GO" id="GO:0005524">
    <property type="term" value="F:ATP binding"/>
    <property type="evidence" value="ECO:0007669"/>
    <property type="project" value="UniProtKB-KW"/>
</dbReference>
<evidence type="ECO:0000256" key="9">
    <source>
        <dbReference type="ARBA" id="ARBA00048988"/>
    </source>
</evidence>
<dbReference type="Gene3D" id="1.10.10.10">
    <property type="entry name" value="Winged helix-like DNA-binding domain superfamily/Winged helix DNA-binding domain"/>
    <property type="match status" value="1"/>
</dbReference>
<evidence type="ECO:0000313" key="13">
    <source>
        <dbReference type="EMBL" id="KAF9409609.1"/>
    </source>
</evidence>
<dbReference type="InterPro" id="IPR036388">
    <property type="entry name" value="WH-like_DNA-bd_sf"/>
</dbReference>
<dbReference type="GO" id="GO:0043138">
    <property type="term" value="F:3'-5' DNA helicase activity"/>
    <property type="evidence" value="ECO:0007669"/>
    <property type="project" value="UniProtKB-EC"/>
</dbReference>
<dbReference type="FunFam" id="1.10.10.10:FF:000012">
    <property type="entry name" value="U5 small nuclear ribonucleoprotein helicase"/>
    <property type="match status" value="1"/>
</dbReference>
<feature type="region of interest" description="Disordered" evidence="11">
    <location>
        <begin position="525"/>
        <end position="546"/>
    </location>
</feature>
<keyword evidence="3" id="KW-0347">Helicase</keyword>
<dbReference type="SMART" id="SM00973">
    <property type="entry name" value="Sec63"/>
    <property type="match status" value="1"/>
</dbReference>
<feature type="domain" description="SEC63" evidence="12">
    <location>
        <begin position="103"/>
        <end position="423"/>
    </location>
</feature>
<gene>
    <name evidence="13" type="ORF">HW555_011082</name>
</gene>
<feature type="coiled-coil region" evidence="10">
    <location>
        <begin position="817"/>
        <end position="859"/>
    </location>
</feature>
<dbReference type="Pfam" id="PF23445">
    <property type="entry name" value="WHD_SNRNP200"/>
    <property type="match status" value="1"/>
</dbReference>
<keyword evidence="2" id="KW-0378">Hydrolase</keyword>
<feature type="non-terminal residue" evidence="13">
    <location>
        <position position="1"/>
    </location>
</feature>
<keyword evidence="4" id="KW-0067">ATP-binding</keyword>
<dbReference type="PANTHER" id="PTHR47835">
    <property type="entry name" value="HFM1, ATP DEPENDENT DNA HELICASE HOMOLOG"/>
    <property type="match status" value="1"/>
</dbReference>
<evidence type="ECO:0000313" key="14">
    <source>
        <dbReference type="Proteomes" id="UP000648187"/>
    </source>
</evidence>